<dbReference type="RefSeq" id="WP_284186815.1">
    <property type="nucleotide sequence ID" value="NZ_BSPX01000007.1"/>
</dbReference>
<evidence type="ECO:0000313" key="2">
    <source>
        <dbReference type="EMBL" id="GLT21363.1"/>
    </source>
</evidence>
<proteinExistence type="predicted"/>
<feature type="region of interest" description="Disordered" evidence="1">
    <location>
        <begin position="144"/>
        <end position="199"/>
    </location>
</feature>
<organism evidence="2 3">
    <name type="scientific">Zoogloea oryzae</name>
    <dbReference type="NCBI Taxonomy" id="310767"/>
    <lineage>
        <taxon>Bacteria</taxon>
        <taxon>Pseudomonadati</taxon>
        <taxon>Pseudomonadota</taxon>
        <taxon>Betaproteobacteria</taxon>
        <taxon>Rhodocyclales</taxon>
        <taxon>Zoogloeaceae</taxon>
        <taxon>Zoogloea</taxon>
    </lineage>
</organism>
<feature type="compositionally biased region" description="Basic and acidic residues" evidence="1">
    <location>
        <begin position="188"/>
        <end position="199"/>
    </location>
</feature>
<gene>
    <name evidence="2" type="ORF">GCM10007933_08150</name>
</gene>
<dbReference type="Proteomes" id="UP001157167">
    <property type="component" value="Unassembled WGS sequence"/>
</dbReference>
<reference evidence="3" key="1">
    <citation type="journal article" date="2019" name="Int. J. Syst. Evol. Microbiol.">
        <title>The Global Catalogue of Microorganisms (GCM) 10K type strain sequencing project: providing services to taxonomists for standard genome sequencing and annotation.</title>
        <authorList>
            <consortium name="The Broad Institute Genomics Platform"/>
            <consortium name="The Broad Institute Genome Sequencing Center for Infectious Disease"/>
            <person name="Wu L."/>
            <person name="Ma J."/>
        </authorList>
    </citation>
    <scope>NUCLEOTIDE SEQUENCE [LARGE SCALE GENOMIC DNA]</scope>
    <source>
        <strain evidence="3">NBRC 102407</strain>
    </source>
</reference>
<feature type="compositionally biased region" description="Low complexity" evidence="1">
    <location>
        <begin position="153"/>
        <end position="169"/>
    </location>
</feature>
<keyword evidence="3" id="KW-1185">Reference proteome</keyword>
<sequence length="199" mass="20562">MSHPANPTNPTSPGPQTSYLRLLEADAPTLSGSSAIRYAVFASPDRSQVFLTIVGNRGGGNWNREVVSLADIETALADVPAGEPFGSKLLRLAFVGRSNNNPPFLAAALVHAGLLAPAEGVKHKLVRTGDCAAWADGMLAHEGEPVLFPPGTPASAHTAEPSTSPATTAGKPLKKGKRSATNAAPAADQHEESDHADHP</sequence>
<protein>
    <submittedName>
        <fullName evidence="2">Uncharacterized protein</fullName>
    </submittedName>
</protein>
<name>A0ABQ6F728_9RHOO</name>
<comment type="caution">
    <text evidence="2">The sequence shown here is derived from an EMBL/GenBank/DDBJ whole genome shotgun (WGS) entry which is preliminary data.</text>
</comment>
<accession>A0ABQ6F728</accession>
<evidence type="ECO:0000256" key="1">
    <source>
        <dbReference type="SAM" id="MobiDB-lite"/>
    </source>
</evidence>
<evidence type="ECO:0000313" key="3">
    <source>
        <dbReference type="Proteomes" id="UP001157167"/>
    </source>
</evidence>
<dbReference type="EMBL" id="BSPX01000007">
    <property type="protein sequence ID" value="GLT21363.1"/>
    <property type="molecule type" value="Genomic_DNA"/>
</dbReference>